<dbReference type="AlphaFoldDB" id="A0A443SIS7"/>
<dbReference type="SUPFAM" id="SSF48508">
    <property type="entry name" value="Nuclear receptor ligand-binding domain"/>
    <property type="match status" value="1"/>
</dbReference>
<dbReference type="Gene3D" id="1.10.565.10">
    <property type="entry name" value="Retinoid X Receptor"/>
    <property type="match status" value="1"/>
</dbReference>
<sequence>MIKNSANIVAILVICNNYDNVNKKIKWPNGFELNAVQLKSTKLAPVVDNIFQLSQQLYDLNLNWTELAIMIALCFARGNGIQDHFKVIYNQMLCVLMEYSRVYRANEPYFTPNILHILDFAKQFMCFDDNLVYVVDRYCRIMYLSVLRCARCTTKVKHNRIKLELLLRHKLFTGFIVAIEERSFWNTSVMDACLNFEERQQLAKVMKDQTTDKAGGSGQQPQGQSQNEESDINKAIKDLKEYAKNCKKYQHKAVRKMFNSETETSSSVTFRIVNSSQKVPDDTLYIETNKKYAAIFVQ</sequence>
<keyword evidence="2" id="KW-0804">Transcription</keyword>
<keyword evidence="1" id="KW-0805">Transcription regulation</keyword>
<dbReference type="STRING" id="299467.A0A443SIS7"/>
<reference evidence="5 6" key="1">
    <citation type="journal article" date="2018" name="Gigascience">
        <title>Genomes of trombidid mites reveal novel predicted allergens and laterally-transferred genes associated with secondary metabolism.</title>
        <authorList>
            <person name="Dong X."/>
            <person name="Chaisiri K."/>
            <person name="Xia D."/>
            <person name="Armstrong S.D."/>
            <person name="Fang Y."/>
            <person name="Donnelly M.J."/>
            <person name="Kadowaki T."/>
            <person name="McGarry J.W."/>
            <person name="Darby A.C."/>
            <person name="Makepeace B.L."/>
        </authorList>
    </citation>
    <scope>NUCLEOTIDE SEQUENCE [LARGE SCALE GENOMIC DNA]</scope>
    <source>
        <strain evidence="5">UoL-UT</strain>
    </source>
</reference>
<accession>A0A443SIS7</accession>
<comment type="caution">
    <text evidence="5">The sequence shown here is derived from an EMBL/GenBank/DDBJ whole genome shotgun (WGS) entry which is preliminary data.</text>
</comment>
<dbReference type="EMBL" id="NCKV01002046">
    <property type="protein sequence ID" value="RWS27395.1"/>
    <property type="molecule type" value="Genomic_DNA"/>
</dbReference>
<dbReference type="Proteomes" id="UP000288716">
    <property type="component" value="Unassembled WGS sequence"/>
</dbReference>
<dbReference type="VEuPathDB" id="VectorBase:LDEU004645"/>
<evidence type="ECO:0000256" key="3">
    <source>
        <dbReference type="ARBA" id="ARBA00023170"/>
    </source>
</evidence>
<evidence type="ECO:0000256" key="4">
    <source>
        <dbReference type="SAM" id="MobiDB-lite"/>
    </source>
</evidence>
<organism evidence="5 6">
    <name type="scientific">Leptotrombidium deliense</name>
    <dbReference type="NCBI Taxonomy" id="299467"/>
    <lineage>
        <taxon>Eukaryota</taxon>
        <taxon>Metazoa</taxon>
        <taxon>Ecdysozoa</taxon>
        <taxon>Arthropoda</taxon>
        <taxon>Chelicerata</taxon>
        <taxon>Arachnida</taxon>
        <taxon>Acari</taxon>
        <taxon>Acariformes</taxon>
        <taxon>Trombidiformes</taxon>
        <taxon>Prostigmata</taxon>
        <taxon>Anystina</taxon>
        <taxon>Parasitengona</taxon>
        <taxon>Trombiculoidea</taxon>
        <taxon>Trombiculidae</taxon>
        <taxon>Leptotrombidium</taxon>
    </lineage>
</organism>
<evidence type="ECO:0000256" key="2">
    <source>
        <dbReference type="ARBA" id="ARBA00023163"/>
    </source>
</evidence>
<evidence type="ECO:0000256" key="1">
    <source>
        <dbReference type="ARBA" id="ARBA00023015"/>
    </source>
</evidence>
<keyword evidence="3" id="KW-0675">Receptor</keyword>
<keyword evidence="6" id="KW-1185">Reference proteome</keyword>
<evidence type="ECO:0000313" key="6">
    <source>
        <dbReference type="Proteomes" id="UP000288716"/>
    </source>
</evidence>
<dbReference type="InterPro" id="IPR035500">
    <property type="entry name" value="NHR-like_dom_sf"/>
</dbReference>
<protein>
    <submittedName>
        <fullName evidence="5">Uncharacterized protein</fullName>
    </submittedName>
</protein>
<evidence type="ECO:0000313" key="5">
    <source>
        <dbReference type="EMBL" id="RWS27395.1"/>
    </source>
</evidence>
<feature type="region of interest" description="Disordered" evidence="4">
    <location>
        <begin position="207"/>
        <end position="230"/>
    </location>
</feature>
<proteinExistence type="predicted"/>
<name>A0A443SIS7_9ACAR</name>
<gene>
    <name evidence="5" type="ORF">B4U80_13721</name>
</gene>